<evidence type="ECO:0000313" key="3">
    <source>
        <dbReference type="Proteomes" id="UP000002145"/>
    </source>
</evidence>
<reference evidence="2 3" key="2">
    <citation type="journal article" date="2013" name="Biotechnol. Biofuels">
        <title>Global transcriptome analysis of Clostridium thermocellum ATCC 27405 during growth on dilute acid pretreated Populus and switchgrass.</title>
        <authorList>
            <person name="Wilson C.M."/>
            <person name="Rodriguez M.Jr."/>
            <person name="Johnson C.M."/>
            <person name="Martin S.L."/>
            <person name="Chu T.M."/>
            <person name="Wolfinger R.D."/>
            <person name="Hauser L.J."/>
            <person name="Land M.L."/>
            <person name="Klingeman D.M."/>
            <person name="Syed M.H."/>
            <person name="Ragauskas A.J."/>
            <person name="Tschaplinski T.J."/>
            <person name="Mielenz J.R."/>
            <person name="Brown S.D."/>
        </authorList>
    </citation>
    <scope>NUCLEOTIDE SEQUENCE [LARGE SCALE GENOMIC DNA]</scope>
    <source>
        <strain evidence="3">ATCC 27405 / DSM 1237 / JCM 9322 / NBRC 103400 / NCIMB 10682 / NRRL B-4536 / VPI 7372</strain>
    </source>
</reference>
<sequence length="123" mass="14302">MRFWRYDVGDLFLLQMIKAFLITGILAVIFGFISLVVLCLSDKEEVMESRSKYSTTIGNALLVMHTFFEPGKKPQTEQVIWVKRRRTPVEKGVRGLTELNYDKIRIGGYYSLRGKRFFRKSGV</sequence>
<organism evidence="2 3">
    <name type="scientific">Acetivibrio thermocellus (strain ATCC 27405 / DSM 1237 / JCM 9322 / NBRC 103400 / NCIMB 10682 / NRRL B-4536 / VPI 7372)</name>
    <name type="common">Clostridium thermocellum</name>
    <dbReference type="NCBI Taxonomy" id="203119"/>
    <lineage>
        <taxon>Bacteria</taxon>
        <taxon>Bacillati</taxon>
        <taxon>Bacillota</taxon>
        <taxon>Clostridia</taxon>
        <taxon>Eubacteriales</taxon>
        <taxon>Oscillospiraceae</taxon>
        <taxon>Acetivibrio</taxon>
    </lineage>
</organism>
<keyword evidence="1" id="KW-0812">Transmembrane</keyword>
<evidence type="ECO:0000313" key="2">
    <source>
        <dbReference type="EMBL" id="ABN52991.1"/>
    </source>
</evidence>
<dbReference type="EMBL" id="CP000568">
    <property type="protein sequence ID" value="ABN52991.1"/>
    <property type="molecule type" value="Genomic_DNA"/>
</dbReference>
<dbReference type="HOGENOM" id="CLU_2092613_0_0_9"/>
<accession>A3DGB2</accession>
<dbReference type="AlphaFoldDB" id="A3DGB2"/>
<feature type="transmembrane region" description="Helical" evidence="1">
    <location>
        <begin position="20"/>
        <end position="40"/>
    </location>
</feature>
<protein>
    <submittedName>
        <fullName evidence="2">Uncharacterized protein</fullName>
    </submittedName>
</protein>
<reference evidence="3" key="1">
    <citation type="submission" date="2007-02" db="EMBL/GenBank/DDBJ databases">
        <title>Complete sequence of Clostridium thermocellum ATCC 27405.</title>
        <authorList>
            <consortium name="US DOE Joint Genome Institute"/>
            <person name="Copeland A."/>
            <person name="Lucas S."/>
            <person name="Lapidus A."/>
            <person name="Barry K."/>
            <person name="Detter J.C."/>
            <person name="Glavina del Rio T."/>
            <person name="Hammon N."/>
            <person name="Israni S."/>
            <person name="Dalin E."/>
            <person name="Tice H."/>
            <person name="Pitluck S."/>
            <person name="Chertkov O."/>
            <person name="Brettin T."/>
            <person name="Bruce D."/>
            <person name="Han C."/>
            <person name="Tapia R."/>
            <person name="Gilna P."/>
            <person name="Schmutz J."/>
            <person name="Larimer F."/>
            <person name="Land M."/>
            <person name="Hauser L."/>
            <person name="Kyrpides N."/>
            <person name="Mikhailova N."/>
            <person name="Wu J.H.D."/>
            <person name="Newcomb M."/>
            <person name="Richardson P."/>
        </authorList>
    </citation>
    <scope>NUCLEOTIDE SEQUENCE [LARGE SCALE GENOMIC DNA]</scope>
    <source>
        <strain evidence="3">ATCC 27405 / DSM 1237 / JCM 9322 / NBRC 103400 / NCIMB 10682 / NRRL B-4536 / VPI 7372</strain>
    </source>
</reference>
<dbReference type="KEGG" id="cth:Cthe_1770"/>
<gene>
    <name evidence="2" type="ordered locus">Cthe_1770</name>
</gene>
<proteinExistence type="predicted"/>
<keyword evidence="3" id="KW-1185">Reference proteome</keyword>
<keyword evidence="1" id="KW-1133">Transmembrane helix</keyword>
<dbReference type="Proteomes" id="UP000002145">
    <property type="component" value="Chromosome"/>
</dbReference>
<evidence type="ECO:0000256" key="1">
    <source>
        <dbReference type="SAM" id="Phobius"/>
    </source>
</evidence>
<name>A3DGB2_ACET2</name>
<keyword evidence="1" id="KW-0472">Membrane</keyword>